<keyword evidence="3" id="KW-1185">Reference proteome</keyword>
<organism evidence="2 3">
    <name type="scientific">Xylaria bambusicola</name>
    <dbReference type="NCBI Taxonomy" id="326684"/>
    <lineage>
        <taxon>Eukaryota</taxon>
        <taxon>Fungi</taxon>
        <taxon>Dikarya</taxon>
        <taxon>Ascomycota</taxon>
        <taxon>Pezizomycotina</taxon>
        <taxon>Sordariomycetes</taxon>
        <taxon>Xylariomycetidae</taxon>
        <taxon>Xylariales</taxon>
        <taxon>Xylariaceae</taxon>
        <taxon>Xylaria</taxon>
    </lineage>
</organism>
<gene>
    <name evidence="2" type="ORF">RRF57_006755</name>
</gene>
<dbReference type="Pfam" id="PF24809">
    <property type="entry name" value="DUF7708"/>
    <property type="match status" value="1"/>
</dbReference>
<proteinExistence type="predicted"/>
<evidence type="ECO:0000313" key="3">
    <source>
        <dbReference type="Proteomes" id="UP001305414"/>
    </source>
</evidence>
<evidence type="ECO:0000313" key="2">
    <source>
        <dbReference type="EMBL" id="KAK5631040.1"/>
    </source>
</evidence>
<dbReference type="InterPro" id="IPR056125">
    <property type="entry name" value="DUF7708"/>
</dbReference>
<dbReference type="EMBL" id="JAWHQM010000018">
    <property type="protein sequence ID" value="KAK5631040.1"/>
    <property type="molecule type" value="Genomic_DNA"/>
</dbReference>
<dbReference type="Proteomes" id="UP001305414">
    <property type="component" value="Unassembled WGS sequence"/>
</dbReference>
<dbReference type="AlphaFoldDB" id="A0AAN7YZ70"/>
<name>A0AAN7YZ70_9PEZI</name>
<evidence type="ECO:0000259" key="1">
    <source>
        <dbReference type="Pfam" id="PF24809"/>
    </source>
</evidence>
<reference evidence="2 3" key="1">
    <citation type="submission" date="2023-10" db="EMBL/GenBank/DDBJ databases">
        <title>Draft genome sequence of Xylaria bambusicola isolate GMP-LS, the root and basal stem rot pathogen of sugarcane in Indonesia.</title>
        <authorList>
            <person name="Selvaraj P."/>
            <person name="Muralishankar V."/>
            <person name="Muruganantham S."/>
            <person name="Sp S."/>
            <person name="Haryani S."/>
            <person name="Lau K.J.X."/>
            <person name="Naqvi N.I."/>
        </authorList>
    </citation>
    <scope>NUCLEOTIDE SEQUENCE [LARGE SCALE GENOMIC DNA]</scope>
    <source>
        <strain evidence="2">GMP-LS</strain>
    </source>
</reference>
<feature type="domain" description="DUF7708" evidence="1">
    <location>
        <begin position="69"/>
        <end position="166"/>
    </location>
</feature>
<protein>
    <recommendedName>
        <fullName evidence="1">DUF7708 domain-containing protein</fullName>
    </recommendedName>
</protein>
<sequence length="178" mass="20416">MAASLNPVEAAFGNAMRDFKAELKDDDVYNQLSQITTIDQVYDATDEIQKKQAKEGHLRHLSKISPYLDRLEEYAATIEVFLQAKPDILALIWGPIKLLLQWTSVIRASFDAIVDIMAEIGELLPEFKRVISLFDQTVTLQEVMALFFRDILDFYLVALKFFKLSRELFPAVISVLYH</sequence>
<accession>A0AAN7YZ70</accession>
<comment type="caution">
    <text evidence="2">The sequence shown here is derived from an EMBL/GenBank/DDBJ whole genome shotgun (WGS) entry which is preliminary data.</text>
</comment>